<sequence>MSVMHTYDHEKACLFLDNGQVVKVRDKQKREAVELLEPLTEKARKAGLIGEKDVVITFSA</sequence>
<dbReference type="AlphaFoldDB" id="A0A368X9V2"/>
<accession>A0A368X9V2</accession>
<name>A0A368X9V2_MARNT</name>
<evidence type="ECO:0000313" key="1">
    <source>
        <dbReference type="EMBL" id="RCW64016.1"/>
    </source>
</evidence>
<dbReference type="Proteomes" id="UP000253647">
    <property type="component" value="Unassembled WGS sequence"/>
</dbReference>
<evidence type="ECO:0000313" key="2">
    <source>
        <dbReference type="Proteomes" id="UP000253647"/>
    </source>
</evidence>
<organism evidence="1 2">
    <name type="scientific">Marinobacter nauticus</name>
    <name type="common">Marinobacter hydrocarbonoclasticus</name>
    <name type="synonym">Marinobacter aquaeolei</name>
    <dbReference type="NCBI Taxonomy" id="2743"/>
    <lineage>
        <taxon>Bacteria</taxon>
        <taxon>Pseudomonadati</taxon>
        <taxon>Pseudomonadota</taxon>
        <taxon>Gammaproteobacteria</taxon>
        <taxon>Pseudomonadales</taxon>
        <taxon>Marinobacteraceae</taxon>
        <taxon>Marinobacter</taxon>
    </lineage>
</organism>
<dbReference type="RefSeq" id="WP_114435134.1">
    <property type="nucleotide sequence ID" value="NZ_QPJI01000016.1"/>
</dbReference>
<comment type="caution">
    <text evidence="1">The sequence shown here is derived from an EMBL/GenBank/DDBJ whole genome shotgun (WGS) entry which is preliminary data.</text>
</comment>
<reference evidence="1 2" key="1">
    <citation type="submission" date="2018-07" db="EMBL/GenBank/DDBJ databases">
        <title>Freshwater and sediment microbial communities from various areas in North America, analyzing microbe dynamics in response to fracking.</title>
        <authorList>
            <person name="Lamendella R."/>
        </authorList>
    </citation>
    <scope>NUCLEOTIDE SEQUENCE [LARGE SCALE GENOMIC DNA]</scope>
    <source>
        <strain evidence="1 2">105B</strain>
    </source>
</reference>
<dbReference type="EMBL" id="QPJI01000016">
    <property type="protein sequence ID" value="RCW64016.1"/>
    <property type="molecule type" value="Genomic_DNA"/>
</dbReference>
<proteinExistence type="predicted"/>
<protein>
    <submittedName>
        <fullName evidence="1">Uncharacterized protein</fullName>
    </submittedName>
</protein>
<gene>
    <name evidence="1" type="ORF">DET61_11657</name>
</gene>